<gene>
    <name evidence="1" type="ORF">N7449_006237</name>
</gene>
<comment type="caution">
    <text evidence="1">The sequence shown here is derived from an EMBL/GenBank/DDBJ whole genome shotgun (WGS) entry which is preliminary data.</text>
</comment>
<organism evidence="1 2">
    <name type="scientific">Penicillium cf. viridicatum</name>
    <dbReference type="NCBI Taxonomy" id="2972119"/>
    <lineage>
        <taxon>Eukaryota</taxon>
        <taxon>Fungi</taxon>
        <taxon>Dikarya</taxon>
        <taxon>Ascomycota</taxon>
        <taxon>Pezizomycotina</taxon>
        <taxon>Eurotiomycetes</taxon>
        <taxon>Eurotiomycetidae</taxon>
        <taxon>Eurotiales</taxon>
        <taxon>Aspergillaceae</taxon>
        <taxon>Penicillium</taxon>
    </lineage>
</organism>
<proteinExistence type="predicted"/>
<reference evidence="1" key="1">
    <citation type="submission" date="2022-11" db="EMBL/GenBank/DDBJ databases">
        <authorList>
            <person name="Petersen C."/>
        </authorList>
    </citation>
    <scope>NUCLEOTIDE SEQUENCE</scope>
    <source>
        <strain evidence="1">IBT 20477</strain>
    </source>
</reference>
<dbReference type="Proteomes" id="UP001150942">
    <property type="component" value="Unassembled WGS sequence"/>
</dbReference>
<dbReference type="AlphaFoldDB" id="A0A9W9MBE4"/>
<reference evidence="1" key="2">
    <citation type="journal article" date="2023" name="IMA Fungus">
        <title>Comparative genomic study of the Penicillium genus elucidates a diverse pangenome and 15 lateral gene transfer events.</title>
        <authorList>
            <person name="Petersen C."/>
            <person name="Sorensen T."/>
            <person name="Nielsen M.R."/>
            <person name="Sondergaard T.E."/>
            <person name="Sorensen J.L."/>
            <person name="Fitzpatrick D.A."/>
            <person name="Frisvad J.C."/>
            <person name="Nielsen K.L."/>
        </authorList>
    </citation>
    <scope>NUCLEOTIDE SEQUENCE</scope>
    <source>
        <strain evidence="1">IBT 20477</strain>
    </source>
</reference>
<protein>
    <submittedName>
        <fullName evidence="1">Uncharacterized protein</fullName>
    </submittedName>
</protein>
<keyword evidence="2" id="KW-1185">Reference proteome</keyword>
<evidence type="ECO:0000313" key="1">
    <source>
        <dbReference type="EMBL" id="KAJ5195758.1"/>
    </source>
</evidence>
<name>A0A9W9MBE4_9EURO</name>
<dbReference type="EMBL" id="JAPQKQ010000005">
    <property type="protein sequence ID" value="KAJ5195758.1"/>
    <property type="molecule type" value="Genomic_DNA"/>
</dbReference>
<evidence type="ECO:0000313" key="2">
    <source>
        <dbReference type="Proteomes" id="UP001150942"/>
    </source>
</evidence>
<accession>A0A9W9MBE4</accession>
<dbReference type="OrthoDB" id="4355369at2759"/>
<sequence length="259" mass="29700">MSAIEPQDLIKPISVHGHKSILQFTTWDAQLFQDCWERLRPIPEISLSTLGPREIRNLCKFADEDLANQLLHRGVDLGSPHPNNGLPNWHQLLRQQNPEPMLRWFWSRNQELPRDLLTYAVRRNCVAGAKWISHHTESHDDWRQAISEAADKTERESAEIFKLLIQQLPPQYRRDDMGRTLSGQLLSTIVGRACVDSRSNVFLLRLRLQSDKACLEEVTVQKIQTIHELNTTAEVAGMKVQAMQAGLQLVTEALEAFEN</sequence>